<evidence type="ECO:0000313" key="3">
    <source>
        <dbReference type="Proteomes" id="UP000218231"/>
    </source>
</evidence>
<sequence length="334" mass="38207">MPIGLILFQLFTFSIFNVSNGDIETVLNQLKDGITDFEGQPTESFDDYRMNRLATTLWNEIIEPGYGSLDAAVKHRHMRKRGIGDPHDDSPADIPEEFINDPLTKTMHSIAGICHATECWFNMTGIVYIHRIIEDSDFTIVIDVEKYTPKEVSVKIRNADEYGNTDVVLQTSYIKVRNEMAIVKIEKELLEKIKKKEVQYVVIETFIDVLNGGSVVVPVRGGIFAPYTWEYEGNPYGKKKPIYAVDGSGPNWPNDHINCRDLDVSQRDECCLRDKVRTYLGRMAKHITLYNGTSYDECCFPREYDDLRIVWKTREGEYRTAYVPNLIATSCTCG</sequence>
<dbReference type="InterPro" id="IPR029034">
    <property type="entry name" value="Cystine-knot_cytokine"/>
</dbReference>
<name>A0A2A2KYV6_9BILA</name>
<dbReference type="SUPFAM" id="SSF57501">
    <property type="entry name" value="Cystine-knot cytokines"/>
    <property type="match status" value="1"/>
</dbReference>
<proteinExistence type="predicted"/>
<dbReference type="AlphaFoldDB" id="A0A2A2KYV6"/>
<dbReference type="Proteomes" id="UP000218231">
    <property type="component" value="Unassembled WGS sequence"/>
</dbReference>
<organism evidence="2 3">
    <name type="scientific">Diploscapter pachys</name>
    <dbReference type="NCBI Taxonomy" id="2018661"/>
    <lineage>
        <taxon>Eukaryota</taxon>
        <taxon>Metazoa</taxon>
        <taxon>Ecdysozoa</taxon>
        <taxon>Nematoda</taxon>
        <taxon>Chromadorea</taxon>
        <taxon>Rhabditida</taxon>
        <taxon>Rhabditina</taxon>
        <taxon>Rhabditomorpha</taxon>
        <taxon>Rhabditoidea</taxon>
        <taxon>Rhabditidae</taxon>
        <taxon>Diploscapter</taxon>
    </lineage>
</organism>
<feature type="chain" id="PRO_5012652142" evidence="1">
    <location>
        <begin position="22"/>
        <end position="334"/>
    </location>
</feature>
<evidence type="ECO:0000256" key="1">
    <source>
        <dbReference type="SAM" id="SignalP"/>
    </source>
</evidence>
<feature type="signal peptide" evidence="1">
    <location>
        <begin position="1"/>
        <end position="21"/>
    </location>
</feature>
<gene>
    <name evidence="2" type="ORF">WR25_03200</name>
</gene>
<protein>
    <submittedName>
        <fullName evidence="2">Uncharacterized protein</fullName>
    </submittedName>
</protein>
<keyword evidence="3" id="KW-1185">Reference proteome</keyword>
<comment type="caution">
    <text evidence="2">The sequence shown here is derived from an EMBL/GenBank/DDBJ whole genome shotgun (WGS) entry which is preliminary data.</text>
</comment>
<reference evidence="2 3" key="1">
    <citation type="journal article" date="2017" name="Curr. Biol.">
        <title>Genome architecture and evolution of a unichromosomal asexual nematode.</title>
        <authorList>
            <person name="Fradin H."/>
            <person name="Zegar C."/>
            <person name="Gutwein M."/>
            <person name="Lucas J."/>
            <person name="Kovtun M."/>
            <person name="Corcoran D."/>
            <person name="Baugh L.R."/>
            <person name="Kiontke K."/>
            <person name="Gunsalus K."/>
            <person name="Fitch D.H."/>
            <person name="Piano F."/>
        </authorList>
    </citation>
    <scope>NUCLEOTIDE SEQUENCE [LARGE SCALE GENOMIC DNA]</scope>
    <source>
        <strain evidence="2">PF1309</strain>
    </source>
</reference>
<accession>A0A2A2KYV6</accession>
<dbReference type="EMBL" id="LIAE01007466">
    <property type="protein sequence ID" value="PAV79118.1"/>
    <property type="molecule type" value="Genomic_DNA"/>
</dbReference>
<evidence type="ECO:0000313" key="2">
    <source>
        <dbReference type="EMBL" id="PAV79118.1"/>
    </source>
</evidence>
<keyword evidence="1" id="KW-0732">Signal</keyword>